<dbReference type="STRING" id="869213.GCA_000517085_00244"/>
<feature type="transmembrane region" description="Helical" evidence="6">
    <location>
        <begin position="375"/>
        <end position="393"/>
    </location>
</feature>
<dbReference type="GO" id="GO:0005886">
    <property type="term" value="C:plasma membrane"/>
    <property type="evidence" value="ECO:0007669"/>
    <property type="project" value="UniProtKB-SubCell"/>
</dbReference>
<keyword evidence="3 6" id="KW-0812">Transmembrane</keyword>
<evidence type="ECO:0000256" key="2">
    <source>
        <dbReference type="ARBA" id="ARBA00022475"/>
    </source>
</evidence>
<evidence type="ECO:0000256" key="3">
    <source>
        <dbReference type="ARBA" id="ARBA00022692"/>
    </source>
</evidence>
<keyword evidence="4 6" id="KW-1133">Transmembrane helix</keyword>
<gene>
    <name evidence="7" type="ORF">JCM21142_41896</name>
</gene>
<dbReference type="InterPro" id="IPR050833">
    <property type="entry name" value="Poly_Biosynth_Transport"/>
</dbReference>
<sequence>MAESNKKQLIENTMWVYAAKMITQLLGLVATVLVIRKLPVDTYGTYTFLFGLFFVYQLFITSPVKNVLLRYIPEFRENGDGRVVRKMLGYSLMLSLFLIIVFSGVLFIFRNGFARIFHIEELDIHIKAFFVFVICYALKVLSETIIASFLKHPMSAKAGIWVMIFRSTAYFILLHKISVNILLYVEAGVSMIFVVYVFREILKQIQWQKHNRVYGNSKEIKRRVLRFYLLSFFSELGYGIIGKTSDHYIIAAMSSPFYVGLYGFALKIFEMFYKVLPFREFESILKPVFFRRFSKSGSDGEINEFYMFSIKVLVPLFMLPVCYFLLFGKGVIIHVFEAKYLPAYWVCCITLLGILLNGFFYPLNLVIQLKERVEINLYSRVIAVFSIVAGIYLMKIYGIVGVAMATVTGEFLKNVFMLFMLRRYIPIRYAPKIFIRYGLITFLIVLLLLPVSFYCASIPGWLLGSALFFLLYLVLVVNLHPLTDKDVKKLNELFASSTKLDKIYKKIIPIVDRLKINKTVGLF</sequence>
<accession>W7YLH1</accession>
<feature type="transmembrane region" description="Helical" evidence="6">
    <location>
        <begin position="312"/>
        <end position="336"/>
    </location>
</feature>
<feature type="transmembrane region" description="Helical" evidence="6">
    <location>
        <begin position="14"/>
        <end position="35"/>
    </location>
</feature>
<keyword evidence="8" id="KW-1185">Reference proteome</keyword>
<feature type="transmembrane region" description="Helical" evidence="6">
    <location>
        <begin position="181"/>
        <end position="202"/>
    </location>
</feature>
<evidence type="ECO:0000313" key="7">
    <source>
        <dbReference type="EMBL" id="GAF03229.1"/>
    </source>
</evidence>
<evidence type="ECO:0000256" key="1">
    <source>
        <dbReference type="ARBA" id="ARBA00004651"/>
    </source>
</evidence>
<reference evidence="7 8" key="1">
    <citation type="journal article" date="2014" name="Genome Announc.">
        <title>Draft Genome Sequence of Cytophaga fermentans JCM 21142T, a Facultative Anaerobe Isolated from Marine Mud.</title>
        <authorList>
            <person name="Starns D."/>
            <person name="Oshima K."/>
            <person name="Suda W."/>
            <person name="Iino T."/>
            <person name="Yuki M."/>
            <person name="Inoue J."/>
            <person name="Kitamura K."/>
            <person name="Iida T."/>
            <person name="Darby A."/>
            <person name="Hattori M."/>
            <person name="Ohkuma M."/>
        </authorList>
    </citation>
    <scope>NUCLEOTIDE SEQUENCE [LARGE SCALE GENOMIC DNA]</scope>
    <source>
        <strain evidence="7 8">JCM 21142</strain>
    </source>
</reference>
<keyword evidence="5 6" id="KW-0472">Membrane</keyword>
<protein>
    <submittedName>
        <fullName evidence="7">Polysaccharide biosynthesis protein</fullName>
    </submittedName>
</protein>
<feature type="transmembrane region" description="Helical" evidence="6">
    <location>
        <begin position="47"/>
        <end position="68"/>
    </location>
</feature>
<dbReference type="eggNOG" id="COG2244">
    <property type="taxonomic scope" value="Bacteria"/>
</dbReference>
<feature type="transmembrane region" description="Helical" evidence="6">
    <location>
        <begin position="460"/>
        <end position="479"/>
    </location>
</feature>
<proteinExistence type="predicted"/>
<name>W7YLH1_9BACT</name>
<feature type="transmembrane region" description="Helical" evidence="6">
    <location>
        <begin position="433"/>
        <end position="454"/>
    </location>
</feature>
<dbReference type="PANTHER" id="PTHR30250">
    <property type="entry name" value="PST FAMILY PREDICTED COLANIC ACID TRANSPORTER"/>
    <property type="match status" value="1"/>
</dbReference>
<keyword evidence="2" id="KW-1003">Cell membrane</keyword>
<feature type="transmembrane region" description="Helical" evidence="6">
    <location>
        <begin position="158"/>
        <end position="175"/>
    </location>
</feature>
<dbReference type="Pfam" id="PF01943">
    <property type="entry name" value="Polysacc_synt"/>
    <property type="match status" value="1"/>
</dbReference>
<dbReference type="EMBL" id="BAMD01000020">
    <property type="protein sequence ID" value="GAF03229.1"/>
    <property type="molecule type" value="Genomic_DNA"/>
</dbReference>
<feature type="transmembrane region" description="Helical" evidence="6">
    <location>
        <begin position="129"/>
        <end position="146"/>
    </location>
</feature>
<dbReference type="Proteomes" id="UP000019402">
    <property type="component" value="Unassembled WGS sequence"/>
</dbReference>
<evidence type="ECO:0000256" key="4">
    <source>
        <dbReference type="ARBA" id="ARBA00022989"/>
    </source>
</evidence>
<comment type="subcellular location">
    <subcellularLocation>
        <location evidence="1">Cell membrane</location>
        <topology evidence="1">Multi-pass membrane protein</topology>
    </subcellularLocation>
</comment>
<dbReference type="AlphaFoldDB" id="W7YLH1"/>
<evidence type="ECO:0000256" key="6">
    <source>
        <dbReference type="SAM" id="Phobius"/>
    </source>
</evidence>
<organism evidence="7 8">
    <name type="scientific">Saccharicrinis fermentans DSM 9555 = JCM 21142</name>
    <dbReference type="NCBI Taxonomy" id="869213"/>
    <lineage>
        <taxon>Bacteria</taxon>
        <taxon>Pseudomonadati</taxon>
        <taxon>Bacteroidota</taxon>
        <taxon>Bacteroidia</taxon>
        <taxon>Marinilabiliales</taxon>
        <taxon>Marinilabiliaceae</taxon>
        <taxon>Saccharicrinis</taxon>
    </lineage>
</organism>
<feature type="transmembrane region" description="Helical" evidence="6">
    <location>
        <begin position="88"/>
        <end position="109"/>
    </location>
</feature>
<dbReference type="InterPro" id="IPR002797">
    <property type="entry name" value="Polysacc_synth"/>
</dbReference>
<dbReference type="PANTHER" id="PTHR30250:SF11">
    <property type="entry name" value="O-ANTIGEN TRANSPORTER-RELATED"/>
    <property type="match status" value="1"/>
</dbReference>
<feature type="transmembrane region" description="Helical" evidence="6">
    <location>
        <begin position="223"/>
        <end position="241"/>
    </location>
</feature>
<evidence type="ECO:0000256" key="5">
    <source>
        <dbReference type="ARBA" id="ARBA00023136"/>
    </source>
</evidence>
<feature type="transmembrane region" description="Helical" evidence="6">
    <location>
        <begin position="342"/>
        <end position="363"/>
    </location>
</feature>
<comment type="caution">
    <text evidence="7">The sequence shown here is derived from an EMBL/GenBank/DDBJ whole genome shotgun (WGS) entry which is preliminary data.</text>
</comment>
<feature type="transmembrane region" description="Helical" evidence="6">
    <location>
        <begin position="399"/>
        <end position="421"/>
    </location>
</feature>
<dbReference type="RefSeq" id="WP_027470318.1">
    <property type="nucleotide sequence ID" value="NZ_BAMD01000020.1"/>
</dbReference>
<dbReference type="OrthoDB" id="1113659at2"/>
<evidence type="ECO:0000313" key="8">
    <source>
        <dbReference type="Proteomes" id="UP000019402"/>
    </source>
</evidence>
<feature type="transmembrane region" description="Helical" evidence="6">
    <location>
        <begin position="247"/>
        <end position="269"/>
    </location>
</feature>